<evidence type="ECO:0000313" key="1">
    <source>
        <dbReference type="EMBL" id="ELY88607.1"/>
    </source>
</evidence>
<dbReference type="PANTHER" id="PTHR39967:SF1">
    <property type="entry name" value="ISH14-TYPE TRANSPOSASE HSIRS44"/>
    <property type="match status" value="1"/>
</dbReference>
<dbReference type="NCBIfam" id="NF033587">
    <property type="entry name" value="transpos_IS6"/>
    <property type="match status" value="1"/>
</dbReference>
<sequence>MWKFGVERSRKTVHNWVQKADLQPATDANPNHVALDETVIQIDDFQYWLYAAADPETNRVFHIRLFSTATTALIERFLRELIEKYDVEDAVFLVGDAQHLQTALCRHGHLFRYEKHGNRNAVERIFRNIKQRTSSCSNCFSHVKPSTA</sequence>
<gene>
    <name evidence="1" type="ORF">C485_05603</name>
</gene>
<dbReference type="EMBL" id="AOIK01000016">
    <property type="protein sequence ID" value="ELY88607.1"/>
    <property type="molecule type" value="Genomic_DNA"/>
</dbReference>
<comment type="caution">
    <text evidence="1">The sequence shown here is derived from an EMBL/GenBank/DDBJ whole genome shotgun (WGS) entry which is preliminary data.</text>
</comment>
<name>L9ZSU2_NATA2</name>
<keyword evidence="2" id="KW-1185">Reference proteome</keyword>
<dbReference type="Proteomes" id="UP000011511">
    <property type="component" value="Unassembled WGS sequence"/>
</dbReference>
<proteinExistence type="predicted"/>
<dbReference type="PANTHER" id="PTHR39967">
    <property type="match status" value="1"/>
</dbReference>
<reference evidence="1 2" key="1">
    <citation type="journal article" date="2014" name="PLoS Genet.">
        <title>Phylogenetically driven sequencing of extremely halophilic archaea reveals strategies for static and dynamic osmo-response.</title>
        <authorList>
            <person name="Becker E.A."/>
            <person name="Seitzer P.M."/>
            <person name="Tritt A."/>
            <person name="Larsen D."/>
            <person name="Krusor M."/>
            <person name="Yao A.I."/>
            <person name="Wu D."/>
            <person name="Madern D."/>
            <person name="Eisen J.A."/>
            <person name="Darling A.E."/>
            <person name="Facciotti M.T."/>
        </authorList>
    </citation>
    <scope>NUCLEOTIDE SEQUENCE [LARGE SCALE GENOMIC DNA]</scope>
    <source>
        <strain evidence="1 2">JCM 12890</strain>
    </source>
</reference>
<protein>
    <submittedName>
        <fullName evidence="1">Transposase</fullName>
    </submittedName>
</protein>
<dbReference type="AlphaFoldDB" id="L9ZSU2"/>
<accession>L9ZSU2</accession>
<evidence type="ECO:0000313" key="2">
    <source>
        <dbReference type="Proteomes" id="UP000011511"/>
    </source>
</evidence>
<organism evidence="1 2">
    <name type="scientific">Natrinema altunense (strain JCM 12890 / CGMCC 1.3731 / AJ2)</name>
    <dbReference type="NCBI Taxonomy" id="1227494"/>
    <lineage>
        <taxon>Archaea</taxon>
        <taxon>Methanobacteriati</taxon>
        <taxon>Methanobacteriota</taxon>
        <taxon>Stenosarchaea group</taxon>
        <taxon>Halobacteria</taxon>
        <taxon>Halobacteriales</taxon>
        <taxon>Natrialbaceae</taxon>
        <taxon>Natrinema</taxon>
    </lineage>
</organism>
<dbReference type="InterPro" id="IPR047930">
    <property type="entry name" value="Transpos_IS6"/>
</dbReference>